<dbReference type="InterPro" id="IPR017946">
    <property type="entry name" value="PLC-like_Pdiesterase_TIM-brl"/>
</dbReference>
<keyword evidence="2" id="KW-1185">Reference proteome</keyword>
<dbReference type="WBParaSite" id="PSAMB.scaffold149size72264.g2646.t1">
    <property type="protein sequence ID" value="PSAMB.scaffold149size72264.g2646.t1"/>
    <property type="gene ID" value="PSAMB.scaffold149size72264.g2646"/>
</dbReference>
<protein>
    <submittedName>
        <fullName evidence="3">Phosphatidylinositol-specific phospholipase C X domain-containing protein</fullName>
    </submittedName>
</protein>
<proteinExistence type="predicted"/>
<evidence type="ECO:0000259" key="1">
    <source>
        <dbReference type="SMART" id="SM00148"/>
    </source>
</evidence>
<sequence>MSLENWMSELPEPLHNKPLTSLCIPGSHNSGTAKLNVNSPIGADQPAFLQAFGGQAMIRRAVYDWSKDQTLSFAEQLRVGVRFFDLRVAMVNGEPRLVHGLYCQDVPSALLEILEFLGDHPKEIAFIDFNHFYNFTNKDHEELLTVISSLFDVKLCPRKAPASNATLKELWAAEQQAIVFYQPTGDHKNIPLPPFVWTCADIKSPWPRTEVTANMLKEVGEILGSRRLGDGFQACQAIVTLDPRSVMKQPMGTFEHRYARQATNAVVEWLKTNASEIRSSLNILLCDFVDEANFCQVVVDLNRL</sequence>
<dbReference type="SUPFAM" id="SSF51695">
    <property type="entry name" value="PLC-like phosphodiesterases"/>
    <property type="match status" value="1"/>
</dbReference>
<dbReference type="InterPro" id="IPR051057">
    <property type="entry name" value="PI-PLC_domain"/>
</dbReference>
<evidence type="ECO:0000313" key="3">
    <source>
        <dbReference type="WBParaSite" id="PSAMB.scaffold149size72264.g2646.t1"/>
    </source>
</evidence>
<dbReference type="GO" id="GO:0008081">
    <property type="term" value="F:phosphoric diester hydrolase activity"/>
    <property type="evidence" value="ECO:0007669"/>
    <property type="project" value="InterPro"/>
</dbReference>
<name>A0A914V3B9_9BILA</name>
<feature type="domain" description="Phosphatidylinositol-specific phospholipase C X" evidence="1">
    <location>
        <begin position="16"/>
        <end position="182"/>
    </location>
</feature>
<organism evidence="2 3">
    <name type="scientific">Plectus sambesii</name>
    <dbReference type="NCBI Taxonomy" id="2011161"/>
    <lineage>
        <taxon>Eukaryota</taxon>
        <taxon>Metazoa</taxon>
        <taxon>Ecdysozoa</taxon>
        <taxon>Nematoda</taxon>
        <taxon>Chromadorea</taxon>
        <taxon>Plectida</taxon>
        <taxon>Plectina</taxon>
        <taxon>Plectoidea</taxon>
        <taxon>Plectidae</taxon>
        <taxon>Plectus</taxon>
    </lineage>
</organism>
<dbReference type="CDD" id="cd08616">
    <property type="entry name" value="PI-PLCXD1c"/>
    <property type="match status" value="1"/>
</dbReference>
<dbReference type="PROSITE" id="PS50007">
    <property type="entry name" value="PIPLC_X_DOMAIN"/>
    <property type="match status" value="1"/>
</dbReference>
<dbReference type="PANTHER" id="PTHR13593">
    <property type="match status" value="1"/>
</dbReference>
<dbReference type="Proteomes" id="UP000887566">
    <property type="component" value="Unplaced"/>
</dbReference>
<dbReference type="Gene3D" id="3.20.20.190">
    <property type="entry name" value="Phosphatidylinositol (PI) phosphodiesterase"/>
    <property type="match status" value="1"/>
</dbReference>
<reference evidence="3" key="1">
    <citation type="submission" date="2022-11" db="UniProtKB">
        <authorList>
            <consortium name="WormBaseParasite"/>
        </authorList>
    </citation>
    <scope>IDENTIFICATION</scope>
</reference>
<dbReference type="GO" id="GO:0006629">
    <property type="term" value="P:lipid metabolic process"/>
    <property type="evidence" value="ECO:0007669"/>
    <property type="project" value="InterPro"/>
</dbReference>
<dbReference type="SMART" id="SM00148">
    <property type="entry name" value="PLCXc"/>
    <property type="match status" value="1"/>
</dbReference>
<dbReference type="AlphaFoldDB" id="A0A914V3B9"/>
<evidence type="ECO:0000313" key="2">
    <source>
        <dbReference type="Proteomes" id="UP000887566"/>
    </source>
</evidence>
<dbReference type="InterPro" id="IPR042158">
    <property type="entry name" value="PLCXD1/2/3"/>
</dbReference>
<dbReference type="PANTHER" id="PTHR13593:SF113">
    <property type="entry name" value="SI:DKEY-266F7.9"/>
    <property type="match status" value="1"/>
</dbReference>
<dbReference type="InterPro" id="IPR000909">
    <property type="entry name" value="PLipase_C_PInositol-sp_X_dom"/>
</dbReference>
<accession>A0A914V3B9</accession>